<feature type="compositionally biased region" description="Basic residues" evidence="1">
    <location>
        <begin position="1"/>
        <end position="10"/>
    </location>
</feature>
<keyword evidence="3" id="KW-1185">Reference proteome</keyword>
<evidence type="ECO:0000313" key="2">
    <source>
        <dbReference type="EMBL" id="KAH3751704.1"/>
    </source>
</evidence>
<dbReference type="EMBL" id="JAIWYP010000010">
    <property type="protein sequence ID" value="KAH3751704.1"/>
    <property type="molecule type" value="Genomic_DNA"/>
</dbReference>
<protein>
    <submittedName>
        <fullName evidence="2">Uncharacterized protein</fullName>
    </submittedName>
</protein>
<feature type="compositionally biased region" description="Basic and acidic residues" evidence="1">
    <location>
        <begin position="11"/>
        <end position="21"/>
    </location>
</feature>
<dbReference type="Proteomes" id="UP000828390">
    <property type="component" value="Unassembled WGS sequence"/>
</dbReference>
<accession>A0A9D4I818</accession>
<name>A0A9D4I818_DREPO</name>
<feature type="region of interest" description="Disordered" evidence="1">
    <location>
        <begin position="1"/>
        <end position="21"/>
    </location>
</feature>
<evidence type="ECO:0000313" key="3">
    <source>
        <dbReference type="Proteomes" id="UP000828390"/>
    </source>
</evidence>
<proteinExistence type="predicted"/>
<organism evidence="2 3">
    <name type="scientific">Dreissena polymorpha</name>
    <name type="common">Zebra mussel</name>
    <name type="synonym">Mytilus polymorpha</name>
    <dbReference type="NCBI Taxonomy" id="45954"/>
    <lineage>
        <taxon>Eukaryota</taxon>
        <taxon>Metazoa</taxon>
        <taxon>Spiralia</taxon>
        <taxon>Lophotrochozoa</taxon>
        <taxon>Mollusca</taxon>
        <taxon>Bivalvia</taxon>
        <taxon>Autobranchia</taxon>
        <taxon>Heteroconchia</taxon>
        <taxon>Euheterodonta</taxon>
        <taxon>Imparidentia</taxon>
        <taxon>Neoheterodontei</taxon>
        <taxon>Myida</taxon>
        <taxon>Dreissenoidea</taxon>
        <taxon>Dreissenidae</taxon>
        <taxon>Dreissena</taxon>
    </lineage>
</organism>
<evidence type="ECO:0000256" key="1">
    <source>
        <dbReference type="SAM" id="MobiDB-lite"/>
    </source>
</evidence>
<gene>
    <name evidence="2" type="ORF">DPMN_186273</name>
</gene>
<reference evidence="2" key="2">
    <citation type="submission" date="2020-11" db="EMBL/GenBank/DDBJ databases">
        <authorList>
            <person name="McCartney M.A."/>
            <person name="Auch B."/>
            <person name="Kono T."/>
            <person name="Mallez S."/>
            <person name="Becker A."/>
            <person name="Gohl D.M."/>
            <person name="Silverstein K.A.T."/>
            <person name="Koren S."/>
            <person name="Bechman K.B."/>
            <person name="Herman A."/>
            <person name="Abrahante J.E."/>
            <person name="Garbe J."/>
        </authorList>
    </citation>
    <scope>NUCLEOTIDE SEQUENCE</scope>
    <source>
        <strain evidence="2">Duluth1</strain>
        <tissue evidence="2">Whole animal</tissue>
    </source>
</reference>
<dbReference type="AlphaFoldDB" id="A0A9D4I818"/>
<comment type="caution">
    <text evidence="2">The sequence shown here is derived from an EMBL/GenBank/DDBJ whole genome shotgun (WGS) entry which is preliminary data.</text>
</comment>
<reference evidence="2" key="1">
    <citation type="journal article" date="2019" name="bioRxiv">
        <title>The Genome of the Zebra Mussel, Dreissena polymorpha: A Resource for Invasive Species Research.</title>
        <authorList>
            <person name="McCartney M.A."/>
            <person name="Auch B."/>
            <person name="Kono T."/>
            <person name="Mallez S."/>
            <person name="Zhang Y."/>
            <person name="Obille A."/>
            <person name="Becker A."/>
            <person name="Abrahante J.E."/>
            <person name="Garbe J."/>
            <person name="Badalamenti J.P."/>
            <person name="Herman A."/>
            <person name="Mangelson H."/>
            <person name="Liachko I."/>
            <person name="Sullivan S."/>
            <person name="Sone E.D."/>
            <person name="Koren S."/>
            <person name="Silverstein K.A.T."/>
            <person name="Beckman K.B."/>
            <person name="Gohl D.M."/>
        </authorList>
    </citation>
    <scope>NUCLEOTIDE SEQUENCE</scope>
    <source>
        <strain evidence="2">Duluth1</strain>
        <tissue evidence="2">Whole animal</tissue>
    </source>
</reference>
<sequence>MTRHHQQIPRHHAEACRGDEMRSASADRRGYSATRYTISWEELWLKLEVQIEKDEDSCTEENYRKIFSFVESQLEKLEKCLKEKYLFIRLGSTLLTKKESDGQWLKFYLVDRNEENINTCCQDIKWLIPRNKHCQQDQLQYWKGKVRQLPIVYFHFHNNPTVLIDVDYMYLRILLGFNGF</sequence>